<sequence>MRPLRPILSASLLLVLAGCGGGADQQQGGAPPPPEVSVMTVRSQPVTNVVELPGRVQAFRIAEVRSRVDGIVQARVFDEGSDVRAGAVLFRIDPREFRATLSGARASLARARATLANAQAVVRRYQPLLADGAVSRQEYDAAVAAVRTAEADVQQNAAQVETAQLGLGYSTVTAPISGRVGRAAVTEGAYVTANQAEPLTRIEQIDRVYVNFGQSSSDLLNLRQEISSGRLNLGNVNRIPVNLILEDGTVYGNAGFIDFFDLSIDEATGTAALRAEFTNPGRMLIPGQFVRARIQAGTRPGGIVVPQRAVQMSTQGGSVMVVGRNNVAEARPVRVGDLQGGSWVVLSGLREGDRVIVDGAQKVQPGQPVRIAAPGGPPPSAGGRAPTRPAGQAAPGTQAPGANAPGGTAPQGTSSAQGN</sequence>
<evidence type="ECO:0000256" key="4">
    <source>
        <dbReference type="SAM" id="SignalP"/>
    </source>
</evidence>
<feature type="chain" id="PRO_5046403554" evidence="4">
    <location>
        <begin position="24"/>
        <end position="419"/>
    </location>
</feature>
<comment type="similarity">
    <text evidence="2">Belongs to the membrane fusion protein (MFP) (TC 8.A.1) family.</text>
</comment>
<name>A0ABX0XQQ6_9SPHN</name>
<evidence type="ECO:0000259" key="6">
    <source>
        <dbReference type="Pfam" id="PF25917"/>
    </source>
</evidence>
<dbReference type="Pfam" id="PF25876">
    <property type="entry name" value="HH_MFP_RND"/>
    <property type="match status" value="1"/>
</dbReference>
<feature type="domain" description="Multidrug resistance protein MdtA-like C-terminal permuted SH3" evidence="8">
    <location>
        <begin position="303"/>
        <end position="362"/>
    </location>
</feature>
<dbReference type="InterPro" id="IPR058626">
    <property type="entry name" value="MdtA-like_b-barrel"/>
</dbReference>
<evidence type="ECO:0000313" key="9">
    <source>
        <dbReference type="EMBL" id="NJC35031.1"/>
    </source>
</evidence>
<accession>A0ABX0XQQ6</accession>
<dbReference type="Pfam" id="PF25917">
    <property type="entry name" value="BSH_RND"/>
    <property type="match status" value="1"/>
</dbReference>
<dbReference type="PANTHER" id="PTHR30158:SF3">
    <property type="entry name" value="MULTIDRUG EFFLUX PUMP SUBUNIT ACRA-RELATED"/>
    <property type="match status" value="1"/>
</dbReference>
<dbReference type="RefSeq" id="WP_167955539.1">
    <property type="nucleotide sequence ID" value="NZ_JAATJE010000002.1"/>
</dbReference>
<organism evidence="9 10">
    <name type="scientific">Sphingomonas jejuensis</name>
    <dbReference type="NCBI Taxonomy" id="904715"/>
    <lineage>
        <taxon>Bacteria</taxon>
        <taxon>Pseudomonadati</taxon>
        <taxon>Pseudomonadota</taxon>
        <taxon>Alphaproteobacteria</taxon>
        <taxon>Sphingomonadales</taxon>
        <taxon>Sphingomonadaceae</taxon>
        <taxon>Sphingomonas</taxon>
    </lineage>
</organism>
<dbReference type="Pfam" id="PF25967">
    <property type="entry name" value="RND-MFP_C"/>
    <property type="match status" value="1"/>
</dbReference>
<dbReference type="Gene3D" id="2.40.420.20">
    <property type="match status" value="1"/>
</dbReference>
<dbReference type="Proteomes" id="UP000734218">
    <property type="component" value="Unassembled WGS sequence"/>
</dbReference>
<evidence type="ECO:0000313" key="10">
    <source>
        <dbReference type="Proteomes" id="UP000734218"/>
    </source>
</evidence>
<dbReference type="InterPro" id="IPR058627">
    <property type="entry name" value="MdtA-like_C"/>
</dbReference>
<comment type="subcellular location">
    <subcellularLocation>
        <location evidence="1">Cell envelope</location>
    </subcellularLocation>
</comment>
<feature type="region of interest" description="Disordered" evidence="3">
    <location>
        <begin position="365"/>
        <end position="419"/>
    </location>
</feature>
<evidence type="ECO:0000256" key="2">
    <source>
        <dbReference type="ARBA" id="ARBA00009477"/>
    </source>
</evidence>
<evidence type="ECO:0000256" key="3">
    <source>
        <dbReference type="SAM" id="MobiDB-lite"/>
    </source>
</evidence>
<dbReference type="EMBL" id="JAATJE010000002">
    <property type="protein sequence ID" value="NJC35031.1"/>
    <property type="molecule type" value="Genomic_DNA"/>
</dbReference>
<reference evidence="9 10" key="1">
    <citation type="submission" date="2020-03" db="EMBL/GenBank/DDBJ databases">
        <title>Genomic Encyclopedia of Type Strains, Phase IV (KMG-IV): sequencing the most valuable type-strain genomes for metagenomic binning, comparative biology and taxonomic classification.</title>
        <authorList>
            <person name="Goeker M."/>
        </authorList>
    </citation>
    <scope>NUCLEOTIDE SEQUENCE [LARGE SCALE GENOMIC DNA]</scope>
    <source>
        <strain evidence="9 10">DSM 27651</strain>
    </source>
</reference>
<feature type="compositionally biased region" description="Low complexity" evidence="3">
    <location>
        <begin position="381"/>
        <end position="413"/>
    </location>
</feature>
<protein>
    <submittedName>
        <fullName evidence="9">Membrane fusion protein (Multidrug efflux system)</fullName>
    </submittedName>
</protein>
<keyword evidence="10" id="KW-1185">Reference proteome</keyword>
<feature type="domain" description="Multidrug resistance protein MdtA-like beta-barrel" evidence="7">
    <location>
        <begin position="208"/>
        <end position="298"/>
    </location>
</feature>
<dbReference type="NCBIfam" id="TIGR01730">
    <property type="entry name" value="RND_mfp"/>
    <property type="match status" value="1"/>
</dbReference>
<dbReference type="PANTHER" id="PTHR30158">
    <property type="entry name" value="ACRA/E-RELATED COMPONENT OF DRUG EFFLUX TRANSPORTER"/>
    <property type="match status" value="1"/>
</dbReference>
<evidence type="ECO:0000259" key="5">
    <source>
        <dbReference type="Pfam" id="PF25876"/>
    </source>
</evidence>
<keyword evidence="4" id="KW-0732">Signal</keyword>
<dbReference type="SUPFAM" id="SSF111369">
    <property type="entry name" value="HlyD-like secretion proteins"/>
    <property type="match status" value="1"/>
</dbReference>
<dbReference type="InterPro" id="IPR058625">
    <property type="entry name" value="MdtA-like_BSH"/>
</dbReference>
<dbReference type="Gene3D" id="2.40.50.100">
    <property type="match status" value="1"/>
</dbReference>
<dbReference type="PROSITE" id="PS51257">
    <property type="entry name" value="PROKAR_LIPOPROTEIN"/>
    <property type="match status" value="1"/>
</dbReference>
<evidence type="ECO:0000259" key="8">
    <source>
        <dbReference type="Pfam" id="PF25967"/>
    </source>
</evidence>
<evidence type="ECO:0000256" key="1">
    <source>
        <dbReference type="ARBA" id="ARBA00004196"/>
    </source>
</evidence>
<dbReference type="InterPro" id="IPR006143">
    <property type="entry name" value="RND_pump_MFP"/>
</dbReference>
<feature type="domain" description="Multidrug resistance protein MdtA-like barrel-sandwich hybrid" evidence="6">
    <location>
        <begin position="60"/>
        <end position="199"/>
    </location>
</feature>
<comment type="caution">
    <text evidence="9">The sequence shown here is derived from an EMBL/GenBank/DDBJ whole genome shotgun (WGS) entry which is preliminary data.</text>
</comment>
<feature type="signal peptide" evidence="4">
    <location>
        <begin position="1"/>
        <end position="23"/>
    </location>
</feature>
<dbReference type="Gene3D" id="2.40.30.170">
    <property type="match status" value="1"/>
</dbReference>
<feature type="domain" description="Multidrug resistance protein MdtA-like alpha-helical hairpin" evidence="5">
    <location>
        <begin position="101"/>
        <end position="170"/>
    </location>
</feature>
<dbReference type="Pfam" id="PF25944">
    <property type="entry name" value="Beta-barrel_RND"/>
    <property type="match status" value="1"/>
</dbReference>
<evidence type="ECO:0000259" key="7">
    <source>
        <dbReference type="Pfam" id="PF25944"/>
    </source>
</evidence>
<gene>
    <name evidence="9" type="ORF">GGR88_002545</name>
</gene>
<dbReference type="InterPro" id="IPR058624">
    <property type="entry name" value="MdtA-like_HH"/>
</dbReference>
<dbReference type="Gene3D" id="1.10.287.470">
    <property type="entry name" value="Helix hairpin bin"/>
    <property type="match status" value="1"/>
</dbReference>
<proteinExistence type="inferred from homology"/>